<evidence type="ECO:0000256" key="7">
    <source>
        <dbReference type="ARBA" id="ARBA00022989"/>
    </source>
</evidence>
<dbReference type="SUPFAM" id="SSF81411">
    <property type="entry name" value="Mitochondrial cytochrome c oxidase subunit VIa"/>
    <property type="match status" value="1"/>
</dbReference>
<keyword evidence="8" id="KW-0496">Mitochondrion</keyword>
<gene>
    <name evidence="13" type="ORF">PISMIDRAFT_673346</name>
</gene>
<evidence type="ECO:0000256" key="8">
    <source>
        <dbReference type="ARBA" id="ARBA00023128"/>
    </source>
</evidence>
<comment type="similarity">
    <text evidence="3 12">Belongs to the cytochrome c oxidase subunit 6A family.</text>
</comment>
<dbReference type="GO" id="GO:0006123">
    <property type="term" value="P:mitochondrial electron transport, cytochrome c to oxygen"/>
    <property type="evidence" value="ECO:0007669"/>
    <property type="project" value="TreeGrafter"/>
</dbReference>
<protein>
    <recommendedName>
        <fullName evidence="10">Cytochrome c oxidase subunit 13, mitochondrial</fullName>
    </recommendedName>
    <alternativeName>
        <fullName evidence="11">Cytochrome c oxidase polypeptide VIa</fullName>
    </alternativeName>
</protein>
<dbReference type="PANTHER" id="PTHR11504:SF0">
    <property type="entry name" value="CYTOCHROME C OXIDASE SUBUNIT"/>
    <property type="match status" value="1"/>
</dbReference>
<dbReference type="Gene3D" id="4.10.95.10">
    <property type="entry name" value="Cytochrome c oxidase, subunit VIa"/>
    <property type="match status" value="1"/>
</dbReference>
<evidence type="ECO:0000256" key="4">
    <source>
        <dbReference type="ARBA" id="ARBA00022692"/>
    </source>
</evidence>
<evidence type="ECO:0000256" key="9">
    <source>
        <dbReference type="ARBA" id="ARBA00023136"/>
    </source>
</evidence>
<keyword evidence="5" id="KW-0999">Mitochondrion inner membrane</keyword>
<sequence length="128" mass="14780">MNFLARTAARATTRAIPRGSRKFAADATGGDYFAKRQAIQEHAQASTELWRKISYYVAFPSIIVCMAWVYNVEHEHHAHEEHEKELHGGKLPEAPPYEYLNRRVTPFPWGNNSLFFNAEVNKDMDEEQ</sequence>
<keyword evidence="7" id="KW-1133">Transmembrane helix</keyword>
<reference evidence="13 14" key="1">
    <citation type="submission" date="2014-04" db="EMBL/GenBank/DDBJ databases">
        <authorList>
            <consortium name="DOE Joint Genome Institute"/>
            <person name="Kuo A."/>
            <person name="Kohler A."/>
            <person name="Costa M.D."/>
            <person name="Nagy L.G."/>
            <person name="Floudas D."/>
            <person name="Copeland A."/>
            <person name="Barry K.W."/>
            <person name="Cichocki N."/>
            <person name="Veneault-Fourrey C."/>
            <person name="LaButti K."/>
            <person name="Lindquist E.A."/>
            <person name="Lipzen A."/>
            <person name="Lundell T."/>
            <person name="Morin E."/>
            <person name="Murat C."/>
            <person name="Sun H."/>
            <person name="Tunlid A."/>
            <person name="Henrissat B."/>
            <person name="Grigoriev I.V."/>
            <person name="Hibbett D.S."/>
            <person name="Martin F."/>
            <person name="Nordberg H.P."/>
            <person name="Cantor M.N."/>
            <person name="Hua S.X."/>
        </authorList>
    </citation>
    <scope>NUCLEOTIDE SEQUENCE [LARGE SCALE GENOMIC DNA]</scope>
    <source>
        <strain evidence="13 14">441</strain>
    </source>
</reference>
<evidence type="ECO:0000256" key="5">
    <source>
        <dbReference type="ARBA" id="ARBA00022792"/>
    </source>
</evidence>
<evidence type="ECO:0000256" key="10">
    <source>
        <dbReference type="ARBA" id="ARBA00070930"/>
    </source>
</evidence>
<dbReference type="Proteomes" id="UP000054018">
    <property type="component" value="Unassembled WGS sequence"/>
</dbReference>
<comment type="pathway">
    <text evidence="2">Energy metabolism; oxidative phosphorylation.</text>
</comment>
<dbReference type="PANTHER" id="PTHR11504">
    <property type="entry name" value="CYTOCHROME C OXIDASE POLYPEPTIDE VIA"/>
    <property type="match status" value="1"/>
</dbReference>
<dbReference type="OrthoDB" id="5947505at2759"/>
<evidence type="ECO:0000256" key="3">
    <source>
        <dbReference type="ARBA" id="ARBA00005553"/>
    </source>
</evidence>
<dbReference type="EMBL" id="KN833692">
    <property type="protein sequence ID" value="KIK28371.1"/>
    <property type="molecule type" value="Genomic_DNA"/>
</dbReference>
<name>A0A0C9ZGD3_9AGAM</name>
<dbReference type="GO" id="GO:0030234">
    <property type="term" value="F:enzyme regulator activity"/>
    <property type="evidence" value="ECO:0007669"/>
    <property type="project" value="TreeGrafter"/>
</dbReference>
<dbReference type="InterPro" id="IPR036418">
    <property type="entry name" value="Cyt_c_oxidase_su6a_sf"/>
</dbReference>
<keyword evidence="9" id="KW-0472">Membrane</keyword>
<evidence type="ECO:0000313" key="14">
    <source>
        <dbReference type="Proteomes" id="UP000054018"/>
    </source>
</evidence>
<organism evidence="13 14">
    <name type="scientific">Pisolithus microcarpus 441</name>
    <dbReference type="NCBI Taxonomy" id="765257"/>
    <lineage>
        <taxon>Eukaryota</taxon>
        <taxon>Fungi</taxon>
        <taxon>Dikarya</taxon>
        <taxon>Basidiomycota</taxon>
        <taxon>Agaricomycotina</taxon>
        <taxon>Agaricomycetes</taxon>
        <taxon>Agaricomycetidae</taxon>
        <taxon>Boletales</taxon>
        <taxon>Sclerodermatineae</taxon>
        <taxon>Pisolithaceae</taxon>
        <taxon>Pisolithus</taxon>
    </lineage>
</organism>
<proteinExistence type="inferred from homology"/>
<dbReference type="AlphaFoldDB" id="A0A0C9ZGD3"/>
<keyword evidence="6" id="KW-0809">Transit peptide</keyword>
<keyword evidence="14" id="KW-1185">Reference proteome</keyword>
<dbReference type="STRING" id="765257.A0A0C9ZGD3"/>
<evidence type="ECO:0000256" key="12">
    <source>
        <dbReference type="RuleBase" id="RU004396"/>
    </source>
</evidence>
<dbReference type="InterPro" id="IPR001349">
    <property type="entry name" value="Cyt_c_oxidase_su6a"/>
</dbReference>
<evidence type="ECO:0000256" key="6">
    <source>
        <dbReference type="ARBA" id="ARBA00022946"/>
    </source>
</evidence>
<evidence type="ECO:0000256" key="1">
    <source>
        <dbReference type="ARBA" id="ARBA00004434"/>
    </source>
</evidence>
<dbReference type="GO" id="GO:0005743">
    <property type="term" value="C:mitochondrial inner membrane"/>
    <property type="evidence" value="ECO:0007669"/>
    <property type="project" value="UniProtKB-SubCell"/>
</dbReference>
<accession>A0A0C9ZGD3</accession>
<reference evidence="14" key="2">
    <citation type="submission" date="2015-01" db="EMBL/GenBank/DDBJ databases">
        <title>Evolutionary Origins and Diversification of the Mycorrhizal Mutualists.</title>
        <authorList>
            <consortium name="DOE Joint Genome Institute"/>
            <consortium name="Mycorrhizal Genomics Consortium"/>
            <person name="Kohler A."/>
            <person name="Kuo A."/>
            <person name="Nagy L.G."/>
            <person name="Floudas D."/>
            <person name="Copeland A."/>
            <person name="Barry K.W."/>
            <person name="Cichocki N."/>
            <person name="Veneault-Fourrey C."/>
            <person name="LaButti K."/>
            <person name="Lindquist E.A."/>
            <person name="Lipzen A."/>
            <person name="Lundell T."/>
            <person name="Morin E."/>
            <person name="Murat C."/>
            <person name="Riley R."/>
            <person name="Ohm R."/>
            <person name="Sun H."/>
            <person name="Tunlid A."/>
            <person name="Henrissat B."/>
            <person name="Grigoriev I.V."/>
            <person name="Hibbett D.S."/>
            <person name="Martin F."/>
        </authorList>
    </citation>
    <scope>NUCLEOTIDE SEQUENCE [LARGE SCALE GENOMIC DNA]</scope>
    <source>
        <strain evidence="14">441</strain>
    </source>
</reference>
<dbReference type="FunFam" id="4.10.95.10:FF:000001">
    <property type="entry name" value="Cytochrome c oxidase subunit 6A, mitochondrial"/>
    <property type="match status" value="1"/>
</dbReference>
<keyword evidence="4" id="KW-0812">Transmembrane</keyword>
<evidence type="ECO:0000313" key="13">
    <source>
        <dbReference type="EMBL" id="KIK28371.1"/>
    </source>
</evidence>
<evidence type="ECO:0000256" key="2">
    <source>
        <dbReference type="ARBA" id="ARBA00004673"/>
    </source>
</evidence>
<evidence type="ECO:0000256" key="11">
    <source>
        <dbReference type="ARBA" id="ARBA00082360"/>
    </source>
</evidence>
<dbReference type="Pfam" id="PF02046">
    <property type="entry name" value="COX6A"/>
    <property type="match status" value="1"/>
</dbReference>
<comment type="subcellular location">
    <subcellularLocation>
        <location evidence="1">Mitochondrion inner membrane</location>
        <topology evidence="1">Single-pass membrane protein</topology>
    </subcellularLocation>
</comment>
<dbReference type="HOGENOM" id="CLU_122515_0_2_1"/>